<protein>
    <recommendedName>
        <fullName evidence="4">Lipoprotein</fullName>
    </recommendedName>
</protein>
<dbReference type="AlphaFoldDB" id="A0A540X0M2"/>
<dbReference type="Proteomes" id="UP000315369">
    <property type="component" value="Unassembled WGS sequence"/>
</dbReference>
<evidence type="ECO:0000313" key="2">
    <source>
        <dbReference type="EMBL" id="TQF14799.1"/>
    </source>
</evidence>
<gene>
    <name evidence="2" type="ORF">FJV41_16780</name>
</gene>
<evidence type="ECO:0000313" key="3">
    <source>
        <dbReference type="Proteomes" id="UP000315369"/>
    </source>
</evidence>
<keyword evidence="3" id="KW-1185">Reference proteome</keyword>
<organism evidence="2 3">
    <name type="scientific">Myxococcus llanfairpwllgwyngyllgogerychwyrndrobwllllantysiliogogogochensis</name>
    <dbReference type="NCBI Taxonomy" id="2590453"/>
    <lineage>
        <taxon>Bacteria</taxon>
        <taxon>Pseudomonadati</taxon>
        <taxon>Myxococcota</taxon>
        <taxon>Myxococcia</taxon>
        <taxon>Myxococcales</taxon>
        <taxon>Cystobacterineae</taxon>
        <taxon>Myxococcaceae</taxon>
        <taxon>Myxococcus</taxon>
    </lineage>
</organism>
<sequence>MKAWRGVPVLVSVLVGSLGGVGCGPAFESSDERGIERVASARASVAAAPEEADAEVTARRACGTDPVGPPGSKPEWLARGDGRLLFSAEAVGQGRELWSSPGRSGCAGVVKDIRPGTMGSVPRFLTPLEPWVLFVADDGQHGPELWRTDGTEAGTVMVKDLLPGERGSAPRALTRVGDWLYFTAEDFEHGLELWRTDGTESGTRLVHEFVPGPGSLQLVSLTAWGKRLALVSYSPEAAVLWVVEANGQARVLYQSAVGVLLSLTASERRLFFLRDTGMDIAELWVTSERPGSATRVRDFTGEFPSYLTAMNGSVFFLAGADGYFGEQGDTLHGGELWRSDGTVSGTRLVRDIWPGPKGSLPSHLVVMDGVLYFAADDGWRGRELWRSDGTLLGTWMVWDLQWGPEGSEPEQLVAENGWLFFSAKTALHGREAWSSDGWLWRTRRLTDIAPGTSSSDPRSFVRSGSEVFFLAGEAPADEALWAVPLRPAWPCANGAASDARGC</sequence>
<dbReference type="PROSITE" id="PS51257">
    <property type="entry name" value="PROKAR_LIPOPROTEIN"/>
    <property type="match status" value="1"/>
</dbReference>
<dbReference type="InterPro" id="IPR030916">
    <property type="entry name" value="ELWxxDGT_rpt"/>
</dbReference>
<evidence type="ECO:0000256" key="1">
    <source>
        <dbReference type="SAM" id="MobiDB-lite"/>
    </source>
</evidence>
<comment type="caution">
    <text evidence="2">The sequence shown here is derived from an EMBL/GenBank/DDBJ whole genome shotgun (WGS) entry which is preliminary data.</text>
</comment>
<accession>A0A540X0M2</accession>
<evidence type="ECO:0008006" key="4">
    <source>
        <dbReference type="Google" id="ProtNLM"/>
    </source>
</evidence>
<dbReference type="OrthoDB" id="5242130at2"/>
<proteinExistence type="predicted"/>
<dbReference type="SUPFAM" id="SSF50993">
    <property type="entry name" value="Peptidase/esterase 'gauge' domain"/>
    <property type="match status" value="1"/>
</dbReference>
<dbReference type="NCBIfam" id="TIGR04534">
    <property type="entry name" value="ELWxxDGT_rpt"/>
    <property type="match status" value="2"/>
</dbReference>
<dbReference type="RefSeq" id="WP_141643503.1">
    <property type="nucleotide sequence ID" value="NZ_VIFM01000058.1"/>
</dbReference>
<dbReference type="EMBL" id="VIFM01000058">
    <property type="protein sequence ID" value="TQF14799.1"/>
    <property type="molecule type" value="Genomic_DNA"/>
</dbReference>
<reference evidence="2 3" key="1">
    <citation type="submission" date="2019-06" db="EMBL/GenBank/DDBJ databases">
        <authorList>
            <person name="Livingstone P."/>
            <person name="Whitworth D."/>
        </authorList>
    </citation>
    <scope>NUCLEOTIDE SEQUENCE [LARGE SCALE GENOMIC DNA]</scope>
    <source>
        <strain evidence="2 3">AM401</strain>
    </source>
</reference>
<feature type="region of interest" description="Disordered" evidence="1">
    <location>
        <begin position="49"/>
        <end position="74"/>
    </location>
</feature>
<name>A0A540X0M2_9BACT</name>